<comment type="subcellular location">
    <subcellularLocation>
        <location evidence="1">Nucleus</location>
    </subcellularLocation>
</comment>
<name>A0A9P5HNG8_9HYPO</name>
<dbReference type="Pfam" id="PF04082">
    <property type="entry name" value="Fungal_trans"/>
    <property type="match status" value="1"/>
</dbReference>
<evidence type="ECO:0000256" key="6">
    <source>
        <dbReference type="ARBA" id="ARBA00023242"/>
    </source>
</evidence>
<dbReference type="CDD" id="cd00067">
    <property type="entry name" value="GAL4"/>
    <property type="match status" value="1"/>
</dbReference>
<keyword evidence="4" id="KW-0238">DNA-binding</keyword>
<keyword evidence="3" id="KW-0805">Transcription regulation</keyword>
<keyword evidence="10" id="KW-1185">Reference proteome</keyword>
<protein>
    <recommendedName>
        <fullName evidence="8">Zn(2)-C6 fungal-type domain-containing protein</fullName>
    </recommendedName>
</protein>
<feature type="region of interest" description="Disordered" evidence="7">
    <location>
        <begin position="1"/>
        <end position="28"/>
    </location>
</feature>
<dbReference type="GO" id="GO:0043565">
    <property type="term" value="F:sequence-specific DNA binding"/>
    <property type="evidence" value="ECO:0007669"/>
    <property type="project" value="TreeGrafter"/>
</dbReference>
<comment type="caution">
    <text evidence="9">The sequence shown here is derived from an EMBL/GenBank/DDBJ whole genome shotgun (WGS) entry which is preliminary data.</text>
</comment>
<dbReference type="GO" id="GO:0045944">
    <property type="term" value="P:positive regulation of transcription by RNA polymerase II"/>
    <property type="evidence" value="ECO:0007669"/>
    <property type="project" value="TreeGrafter"/>
</dbReference>
<evidence type="ECO:0000256" key="7">
    <source>
        <dbReference type="SAM" id="MobiDB-lite"/>
    </source>
</evidence>
<keyword evidence="5" id="KW-0804">Transcription</keyword>
<dbReference type="Gene3D" id="4.10.240.10">
    <property type="entry name" value="Zn(2)-C6 fungal-type DNA-binding domain"/>
    <property type="match status" value="1"/>
</dbReference>
<dbReference type="SMART" id="SM00066">
    <property type="entry name" value="GAL4"/>
    <property type="match status" value="1"/>
</dbReference>
<evidence type="ECO:0000259" key="8">
    <source>
        <dbReference type="PROSITE" id="PS50048"/>
    </source>
</evidence>
<dbReference type="SMART" id="SM00906">
    <property type="entry name" value="Fungal_trans"/>
    <property type="match status" value="1"/>
</dbReference>
<dbReference type="EMBL" id="JAANBB010000003">
    <property type="protein sequence ID" value="KAF7557809.1"/>
    <property type="molecule type" value="Genomic_DNA"/>
</dbReference>
<sequence length="605" mass="67224">MSKVSDTSAVEPSLPTPHYRDGTPPASVPWGKLKSTACRRCHSRKVKCSGGDPCRNCQQAGKGPDCTYPRRERQVKVTHTYVAGLLDEIQRLKSQVGNNLPQSNAVIPDRPPSRIRSPSPRRPCVDDGDPSRNATLDVRPWFGSKNGSHTPILIGEAADAAFATRFRQAISDPHVPQPKHMMRVNYATDQELLSLAESEVAWPSPSRARFLVEASLRRVSRCYYIVRRSSVLESLEQSIHDPAWGNSALRWSDKEFPGMAYFAKASRMLGVLEESPGIDTIEILNLLSFYSLALNRRYSAFTLSGTAMRMAIVMGLHLNIPVSQLRDLEAREHRRRVFWTTYIFDRIWASKLGHPSAIHDDDIEVDLPSNLSVAETIASDFPDAAYYIANLRLASLVNKVSKTGATPSMLQPTTRPVLLHVLRIHVSSWASSAPSIQLLTDNWIDGSFATFDYFYTEYLFSALTVLAVSSLLDAKDSRSDKESFQEAARFLSQLKDAGSFAAQEYCRHVDAIKAALEAVYVKRRTAMETLRQTDEVGLAGLLPPLGQTIPTQTAAGGTALIEPSIQELLAQPVLDLQFLDGSVYDSYSQGLYWPDFSTEDWTPES</sequence>
<feature type="compositionally biased region" description="Polar residues" evidence="7">
    <location>
        <begin position="96"/>
        <end position="105"/>
    </location>
</feature>
<evidence type="ECO:0000256" key="5">
    <source>
        <dbReference type="ARBA" id="ARBA00023163"/>
    </source>
</evidence>
<keyword evidence="6" id="KW-0539">Nucleus</keyword>
<keyword evidence="2" id="KW-0479">Metal-binding</keyword>
<proteinExistence type="predicted"/>
<accession>A0A9P5HNG8</accession>
<dbReference type="PANTHER" id="PTHR47540">
    <property type="entry name" value="THIAMINE REPRESSIBLE GENES REGULATORY PROTEIN THI5"/>
    <property type="match status" value="1"/>
</dbReference>
<dbReference type="InterPro" id="IPR007219">
    <property type="entry name" value="XnlR_reg_dom"/>
</dbReference>
<feature type="compositionally biased region" description="Polar residues" evidence="7">
    <location>
        <begin position="1"/>
        <end position="10"/>
    </location>
</feature>
<dbReference type="PANTHER" id="PTHR47540:SF6">
    <property type="entry name" value="ZN(II)2CYS6 TRANSCRIPTION FACTOR (EUROFUNG)"/>
    <property type="match status" value="1"/>
</dbReference>
<dbReference type="PROSITE" id="PS50048">
    <property type="entry name" value="ZN2_CY6_FUNGAL_2"/>
    <property type="match status" value="1"/>
</dbReference>
<dbReference type="Proteomes" id="UP000722485">
    <property type="component" value="Unassembled WGS sequence"/>
</dbReference>
<dbReference type="GO" id="GO:0008270">
    <property type="term" value="F:zinc ion binding"/>
    <property type="evidence" value="ECO:0007669"/>
    <property type="project" value="InterPro"/>
</dbReference>
<dbReference type="InterPro" id="IPR001138">
    <property type="entry name" value="Zn2Cys6_DnaBD"/>
</dbReference>
<dbReference type="PROSITE" id="PS00463">
    <property type="entry name" value="ZN2_CY6_FUNGAL_1"/>
    <property type="match status" value="1"/>
</dbReference>
<organism evidence="9 10">
    <name type="scientific">Cylindrodendrum hubeiense</name>
    <dbReference type="NCBI Taxonomy" id="595255"/>
    <lineage>
        <taxon>Eukaryota</taxon>
        <taxon>Fungi</taxon>
        <taxon>Dikarya</taxon>
        <taxon>Ascomycota</taxon>
        <taxon>Pezizomycotina</taxon>
        <taxon>Sordariomycetes</taxon>
        <taxon>Hypocreomycetidae</taxon>
        <taxon>Hypocreales</taxon>
        <taxon>Nectriaceae</taxon>
        <taxon>Cylindrodendrum</taxon>
    </lineage>
</organism>
<feature type="region of interest" description="Disordered" evidence="7">
    <location>
        <begin position="96"/>
        <end position="131"/>
    </location>
</feature>
<dbReference type="OrthoDB" id="3990906at2759"/>
<evidence type="ECO:0000313" key="9">
    <source>
        <dbReference type="EMBL" id="KAF7557809.1"/>
    </source>
</evidence>
<dbReference type="CDD" id="cd12148">
    <property type="entry name" value="fungal_TF_MHR"/>
    <property type="match status" value="1"/>
</dbReference>
<dbReference type="GO" id="GO:0006351">
    <property type="term" value="P:DNA-templated transcription"/>
    <property type="evidence" value="ECO:0007669"/>
    <property type="project" value="InterPro"/>
</dbReference>
<evidence type="ECO:0000256" key="1">
    <source>
        <dbReference type="ARBA" id="ARBA00004123"/>
    </source>
</evidence>
<reference evidence="9" key="1">
    <citation type="submission" date="2020-03" db="EMBL/GenBank/DDBJ databases">
        <title>Draft Genome Sequence of Cylindrodendrum hubeiense.</title>
        <authorList>
            <person name="Buettner E."/>
            <person name="Kellner H."/>
        </authorList>
    </citation>
    <scope>NUCLEOTIDE SEQUENCE</scope>
    <source>
        <strain evidence="9">IHI 201604</strain>
    </source>
</reference>
<dbReference type="GO" id="GO:0005634">
    <property type="term" value="C:nucleus"/>
    <property type="evidence" value="ECO:0007669"/>
    <property type="project" value="UniProtKB-SubCell"/>
</dbReference>
<dbReference type="SUPFAM" id="SSF57701">
    <property type="entry name" value="Zn2/Cys6 DNA-binding domain"/>
    <property type="match status" value="1"/>
</dbReference>
<gene>
    <name evidence="9" type="ORF">G7Z17_g449</name>
</gene>
<dbReference type="InterPro" id="IPR036864">
    <property type="entry name" value="Zn2-C6_fun-type_DNA-bd_sf"/>
</dbReference>
<evidence type="ECO:0000256" key="4">
    <source>
        <dbReference type="ARBA" id="ARBA00023125"/>
    </source>
</evidence>
<dbReference type="AlphaFoldDB" id="A0A9P5HNG8"/>
<dbReference type="InterPro" id="IPR051711">
    <property type="entry name" value="Stress_Response_Reg"/>
</dbReference>
<feature type="domain" description="Zn(2)-C6 fungal-type" evidence="8">
    <location>
        <begin position="37"/>
        <end position="68"/>
    </location>
</feature>
<dbReference type="GO" id="GO:0000981">
    <property type="term" value="F:DNA-binding transcription factor activity, RNA polymerase II-specific"/>
    <property type="evidence" value="ECO:0007669"/>
    <property type="project" value="InterPro"/>
</dbReference>
<evidence type="ECO:0000256" key="2">
    <source>
        <dbReference type="ARBA" id="ARBA00022723"/>
    </source>
</evidence>
<evidence type="ECO:0000256" key="3">
    <source>
        <dbReference type="ARBA" id="ARBA00023015"/>
    </source>
</evidence>
<evidence type="ECO:0000313" key="10">
    <source>
        <dbReference type="Proteomes" id="UP000722485"/>
    </source>
</evidence>
<dbReference type="Pfam" id="PF00172">
    <property type="entry name" value="Zn_clus"/>
    <property type="match status" value="1"/>
</dbReference>